<keyword evidence="3" id="KW-1185">Reference proteome</keyword>
<feature type="region of interest" description="Disordered" evidence="1">
    <location>
        <begin position="1"/>
        <end position="44"/>
    </location>
</feature>
<reference evidence="2 3" key="1">
    <citation type="journal article" date="2014" name="PLoS ONE">
        <title>Genome Information of Methylobacterium oryzae, a Plant-Probiotic Methylotroph in the Phyllosphere.</title>
        <authorList>
            <person name="Kwak M.J."/>
            <person name="Jeong H."/>
            <person name="Madhaiyan M."/>
            <person name="Lee Y."/>
            <person name="Sa T.M."/>
            <person name="Oh T.K."/>
            <person name="Kim J.F."/>
        </authorList>
    </citation>
    <scope>NUCLEOTIDE SEQUENCE [LARGE SCALE GENOMIC DNA]</scope>
    <source>
        <strain evidence="2 3">CBMB20</strain>
    </source>
</reference>
<dbReference type="AlphaFoldDB" id="A0A089NYP6"/>
<evidence type="ECO:0000256" key="1">
    <source>
        <dbReference type="SAM" id="MobiDB-lite"/>
    </source>
</evidence>
<dbReference type="HOGENOM" id="CLU_3218553_0_0_5"/>
<sequence length="44" mass="4446">MPVVPAAPRPTSNLSGGVPASSPRRMGSRGNCRQPPFGALGAWG</sequence>
<gene>
    <name evidence="2" type="ORF">MOC_5336</name>
</gene>
<dbReference type="Proteomes" id="UP000029492">
    <property type="component" value="Chromosome"/>
</dbReference>
<name>A0A089NYP6_9HYPH</name>
<protein>
    <submittedName>
        <fullName evidence="2">Protein of unassigned function</fullName>
    </submittedName>
</protein>
<dbReference type="KEGG" id="mor:MOC_5336"/>
<accession>A0A089NYP6</accession>
<organism evidence="2 3">
    <name type="scientific">Methylobacterium oryzae CBMB20</name>
    <dbReference type="NCBI Taxonomy" id="693986"/>
    <lineage>
        <taxon>Bacteria</taxon>
        <taxon>Pseudomonadati</taxon>
        <taxon>Pseudomonadota</taxon>
        <taxon>Alphaproteobacteria</taxon>
        <taxon>Hyphomicrobiales</taxon>
        <taxon>Methylobacteriaceae</taxon>
        <taxon>Methylobacterium</taxon>
    </lineage>
</organism>
<evidence type="ECO:0000313" key="2">
    <source>
        <dbReference type="EMBL" id="AIQ93091.1"/>
    </source>
</evidence>
<evidence type="ECO:0000313" key="3">
    <source>
        <dbReference type="Proteomes" id="UP000029492"/>
    </source>
</evidence>
<dbReference type="EMBL" id="CP003811">
    <property type="protein sequence ID" value="AIQ93091.1"/>
    <property type="molecule type" value="Genomic_DNA"/>
</dbReference>
<proteinExistence type="predicted"/>